<keyword evidence="1" id="KW-0472">Membrane</keyword>
<evidence type="ECO:0000313" key="3">
    <source>
        <dbReference type="Proteomes" id="UP000279446"/>
    </source>
</evidence>
<dbReference type="Pfam" id="PF13163">
    <property type="entry name" value="DUF3999"/>
    <property type="match status" value="1"/>
</dbReference>
<dbReference type="PROSITE" id="PS51257">
    <property type="entry name" value="PROKAR_LIPOPROTEIN"/>
    <property type="match status" value="1"/>
</dbReference>
<name>A0A3S1BL51_9BACL</name>
<reference evidence="2 3" key="1">
    <citation type="submission" date="2018-12" db="EMBL/GenBank/DDBJ databases">
        <authorList>
            <person name="Sun L."/>
            <person name="Chen Z."/>
        </authorList>
    </citation>
    <scope>NUCLEOTIDE SEQUENCE [LARGE SCALE GENOMIC DNA]</scope>
    <source>
        <strain evidence="2 3">DSM 15890</strain>
    </source>
</reference>
<dbReference type="EMBL" id="RZNY01000017">
    <property type="protein sequence ID" value="RUT43861.1"/>
    <property type="molecule type" value="Genomic_DNA"/>
</dbReference>
<sequence length="433" mass="49052">MRIREWIRKGSLLAGAGAILVGCLFFNVGGGMNVGAAEQDGAQNFRFSKPLDFKDASGLYRAVFLDEQVYAGASQDLNDLRIVNEQGQFVPYYIDNGYSESAEDRVTYTTELLGEVKKEKDDSVFDFEVTPLGKNVDIRGNSLKVSLPNENFLKHVEVYGSYDSIGWERLKMDDLYRIDSLTKDTIELDDKYSFRYYRLKVLNNVEGLSFPQMQLSNVISDLQWRDFQRSGTPKYEMKQEDGFTDIIIQNPNHLRIKRVQLTAAGNFTRTYELMDSEGKTIEAENIPELFSMDFKDVRIADTTITAIFPTTTPAFTIRINNQDDPPLDISDISIEYKLNKLVFEDKGTGPYRLLYGNGTVVKPQYDIVKFRSHIEQEDMVIGTLGEETTLSVVTDDNIPAREGFATKPWFSGVIIVISVVLIGLLAQKLRKTS</sequence>
<dbReference type="InterPro" id="IPR025060">
    <property type="entry name" value="DUF3999"/>
</dbReference>
<dbReference type="AlphaFoldDB" id="A0A3S1BL51"/>
<keyword evidence="1" id="KW-1133">Transmembrane helix</keyword>
<dbReference type="OrthoDB" id="1806788at2"/>
<keyword evidence="1" id="KW-0812">Transmembrane</keyword>
<accession>A0A3S1BL51</accession>
<evidence type="ECO:0000313" key="2">
    <source>
        <dbReference type="EMBL" id="RUT43861.1"/>
    </source>
</evidence>
<feature type="transmembrane region" description="Helical" evidence="1">
    <location>
        <begin position="409"/>
        <end position="426"/>
    </location>
</feature>
<keyword evidence="3" id="KW-1185">Reference proteome</keyword>
<proteinExistence type="predicted"/>
<comment type="caution">
    <text evidence="2">The sequence shown here is derived from an EMBL/GenBank/DDBJ whole genome shotgun (WGS) entry which is preliminary data.</text>
</comment>
<gene>
    <name evidence="2" type="ORF">EJP82_19385</name>
</gene>
<evidence type="ECO:0000256" key="1">
    <source>
        <dbReference type="SAM" id="Phobius"/>
    </source>
</evidence>
<dbReference type="RefSeq" id="WP_127193713.1">
    <property type="nucleotide sequence ID" value="NZ_RZNY01000017.1"/>
</dbReference>
<dbReference type="Proteomes" id="UP000279446">
    <property type="component" value="Unassembled WGS sequence"/>
</dbReference>
<organism evidence="2 3">
    <name type="scientific">Paenibacillus anaericanus</name>
    <dbReference type="NCBI Taxonomy" id="170367"/>
    <lineage>
        <taxon>Bacteria</taxon>
        <taxon>Bacillati</taxon>
        <taxon>Bacillota</taxon>
        <taxon>Bacilli</taxon>
        <taxon>Bacillales</taxon>
        <taxon>Paenibacillaceae</taxon>
        <taxon>Paenibacillus</taxon>
    </lineage>
</organism>
<protein>
    <submittedName>
        <fullName evidence="2">DUF3999 family protein</fullName>
    </submittedName>
</protein>